<dbReference type="PANTHER" id="PTHR12126:SF11">
    <property type="entry name" value="NADH DEHYDROGENASE [UBIQUINONE] 1 ALPHA SUBCOMPLEX SUBUNIT 9, MITOCHONDRIAL"/>
    <property type="match status" value="1"/>
</dbReference>
<organism evidence="2 3">
    <name type="scientific">Novosphingobium fluoreni</name>
    <dbReference type="NCBI Taxonomy" id="1391222"/>
    <lineage>
        <taxon>Bacteria</taxon>
        <taxon>Pseudomonadati</taxon>
        <taxon>Pseudomonadota</taxon>
        <taxon>Alphaproteobacteria</taxon>
        <taxon>Sphingomonadales</taxon>
        <taxon>Sphingomonadaceae</taxon>
        <taxon>Novosphingobium</taxon>
    </lineage>
</organism>
<dbReference type="AlphaFoldDB" id="A0A7W6C0W2"/>
<dbReference type="InterPro" id="IPR051207">
    <property type="entry name" value="ComplexI_NDUFA9_subunit"/>
</dbReference>
<gene>
    <name evidence="2" type="ORF">GGR39_003115</name>
</gene>
<evidence type="ECO:0000313" key="3">
    <source>
        <dbReference type="Proteomes" id="UP000561459"/>
    </source>
</evidence>
<feature type="domain" description="NAD(P)-binding" evidence="1">
    <location>
        <begin position="18"/>
        <end position="159"/>
    </location>
</feature>
<proteinExistence type="predicted"/>
<accession>A0A7W6C0W2</accession>
<sequence>MSVNATGSLSGKVVTVLGGTGFVGCHLAQELLSRGARLRLVSRNPNKAWRIRPLGNLGQMQSIALDITRTHDLARVFAGSDAVVNLMGAFSGNLDALQGRGLARIATAAREAGVHSFVHISAIGADAEADVAYARTKGEGEAAVLSGFHGATILRPSILFGDDDNFVMMFGRLIAMAPALPVFGPTARIQPLFVDDAAEAIANAIDNDAARGQTYEIAGPEVLTMLELNERIAAAQCRKRAFIELPDAVSGAIASVPFSPISRDQWALLKAGNVANASKPGIAELGVEPRPLSLFLDRWMVRFRKAGRFNESNTMPAPGPKF</sequence>
<reference evidence="2 3" key="1">
    <citation type="submission" date="2020-08" db="EMBL/GenBank/DDBJ databases">
        <title>Genomic Encyclopedia of Type Strains, Phase IV (KMG-IV): sequencing the most valuable type-strain genomes for metagenomic binning, comparative biology and taxonomic classification.</title>
        <authorList>
            <person name="Goeker M."/>
        </authorList>
    </citation>
    <scope>NUCLEOTIDE SEQUENCE [LARGE SCALE GENOMIC DNA]</scope>
    <source>
        <strain evidence="2 3">DSM 27568</strain>
    </source>
</reference>
<dbReference type="Gene3D" id="3.40.50.720">
    <property type="entry name" value="NAD(P)-binding Rossmann-like Domain"/>
    <property type="match status" value="1"/>
</dbReference>
<protein>
    <submittedName>
        <fullName evidence="2">NADH dehydrogenase</fullName>
        <ecNumber evidence="2">1.6.99.3</ecNumber>
    </submittedName>
</protein>
<dbReference type="RefSeq" id="WP_183618284.1">
    <property type="nucleotide sequence ID" value="NZ_JACIDY010000009.1"/>
</dbReference>
<dbReference type="PANTHER" id="PTHR12126">
    <property type="entry name" value="NADH-UBIQUINONE OXIDOREDUCTASE 39 KDA SUBUNIT-RELATED"/>
    <property type="match status" value="1"/>
</dbReference>
<evidence type="ECO:0000313" key="2">
    <source>
        <dbReference type="EMBL" id="MBB3941438.1"/>
    </source>
</evidence>
<keyword evidence="2" id="KW-0560">Oxidoreductase</keyword>
<dbReference type="EC" id="1.6.99.3" evidence="2"/>
<dbReference type="Proteomes" id="UP000561459">
    <property type="component" value="Unassembled WGS sequence"/>
</dbReference>
<dbReference type="Pfam" id="PF13460">
    <property type="entry name" value="NAD_binding_10"/>
    <property type="match status" value="1"/>
</dbReference>
<comment type="caution">
    <text evidence="2">The sequence shown here is derived from an EMBL/GenBank/DDBJ whole genome shotgun (WGS) entry which is preliminary data.</text>
</comment>
<dbReference type="SUPFAM" id="SSF51735">
    <property type="entry name" value="NAD(P)-binding Rossmann-fold domains"/>
    <property type="match status" value="1"/>
</dbReference>
<dbReference type="GO" id="GO:0044877">
    <property type="term" value="F:protein-containing complex binding"/>
    <property type="evidence" value="ECO:0007669"/>
    <property type="project" value="TreeGrafter"/>
</dbReference>
<dbReference type="InterPro" id="IPR016040">
    <property type="entry name" value="NAD(P)-bd_dom"/>
</dbReference>
<dbReference type="InterPro" id="IPR036291">
    <property type="entry name" value="NAD(P)-bd_dom_sf"/>
</dbReference>
<keyword evidence="3" id="KW-1185">Reference proteome</keyword>
<name>A0A7W6C0W2_9SPHN</name>
<evidence type="ECO:0000259" key="1">
    <source>
        <dbReference type="Pfam" id="PF13460"/>
    </source>
</evidence>
<dbReference type="CDD" id="cd05271">
    <property type="entry name" value="NDUFA9_like_SDR_a"/>
    <property type="match status" value="1"/>
</dbReference>
<dbReference type="EMBL" id="JACIDY010000009">
    <property type="protein sequence ID" value="MBB3941438.1"/>
    <property type="molecule type" value="Genomic_DNA"/>
</dbReference>
<dbReference type="GO" id="GO:0016491">
    <property type="term" value="F:oxidoreductase activity"/>
    <property type="evidence" value="ECO:0007669"/>
    <property type="project" value="UniProtKB-KW"/>
</dbReference>